<name>A0AAD5XGI1_9FUNG</name>
<reference evidence="2" key="1">
    <citation type="submission" date="2020-05" db="EMBL/GenBank/DDBJ databases">
        <title>Phylogenomic resolution of chytrid fungi.</title>
        <authorList>
            <person name="Stajich J.E."/>
            <person name="Amses K."/>
            <person name="Simmons R."/>
            <person name="Seto K."/>
            <person name="Myers J."/>
            <person name="Bonds A."/>
            <person name="Quandt C.A."/>
            <person name="Barry K."/>
            <person name="Liu P."/>
            <person name="Grigoriev I."/>
            <person name="Longcore J.E."/>
            <person name="James T.Y."/>
        </authorList>
    </citation>
    <scope>NUCLEOTIDE SEQUENCE</scope>
    <source>
        <strain evidence="2">JEL0513</strain>
    </source>
</reference>
<dbReference type="PANTHER" id="PTHR13318">
    <property type="entry name" value="PARTNER OF PAIRED, ISOFORM B-RELATED"/>
    <property type="match status" value="1"/>
</dbReference>
<evidence type="ECO:0008006" key="4">
    <source>
        <dbReference type="Google" id="ProtNLM"/>
    </source>
</evidence>
<feature type="region of interest" description="Disordered" evidence="1">
    <location>
        <begin position="525"/>
        <end position="550"/>
    </location>
</feature>
<dbReference type="AlphaFoldDB" id="A0AAD5XGI1"/>
<dbReference type="EMBL" id="JADGJH010000112">
    <property type="protein sequence ID" value="KAJ3137628.1"/>
    <property type="molecule type" value="Genomic_DNA"/>
</dbReference>
<dbReference type="GO" id="GO:0031146">
    <property type="term" value="P:SCF-dependent proteasomal ubiquitin-dependent protein catabolic process"/>
    <property type="evidence" value="ECO:0007669"/>
    <property type="project" value="TreeGrafter"/>
</dbReference>
<dbReference type="SUPFAM" id="SSF52047">
    <property type="entry name" value="RNI-like"/>
    <property type="match status" value="1"/>
</dbReference>
<dbReference type="PANTHER" id="PTHR13318:SF247">
    <property type="entry name" value="GH16156P"/>
    <property type="match status" value="1"/>
</dbReference>
<feature type="compositionally biased region" description="Low complexity" evidence="1">
    <location>
        <begin position="532"/>
        <end position="543"/>
    </location>
</feature>
<protein>
    <recommendedName>
        <fullName evidence="4">F-box domain-containing protein</fullName>
    </recommendedName>
</protein>
<dbReference type="Proteomes" id="UP001211907">
    <property type="component" value="Unassembled WGS sequence"/>
</dbReference>
<dbReference type="SMART" id="SM00367">
    <property type="entry name" value="LRR_CC"/>
    <property type="match status" value="5"/>
</dbReference>
<evidence type="ECO:0000256" key="1">
    <source>
        <dbReference type="SAM" id="MobiDB-lite"/>
    </source>
</evidence>
<proteinExistence type="predicted"/>
<dbReference type="InterPro" id="IPR006553">
    <property type="entry name" value="Leu-rich_rpt_Cys-con_subtyp"/>
</dbReference>
<dbReference type="Gene3D" id="3.80.10.10">
    <property type="entry name" value="Ribonuclease Inhibitor"/>
    <property type="match status" value="2"/>
</dbReference>
<sequence>MDSLPTELVDRILCFCDRATLGRLSRSSWRLRGEALPLLWRIVAPAKAAQLWAVLMATPTLPSPSPSSTSWAVQPSQQQAQHTLQLQPALLESHRSRSVTHSVAIAAPHPNFTLVAVVDLSRLSSADASLSAPLAILVGRCRNLRAIDLSYCAWLRDKDLPTLAQAVALESLALNNCSAITASTLHRPLSALSRLKHLSLLGCTGISSLQYAFEAIAGPLVSIDLRNIFSLVDINNTLEYIFSRCRFTLRHLYIPAHFLSSDAFAILVNLSKPFVPLHTIHIDSPTSFSDTCLAYLSKHIDSLTVLSLSQASFLTSSSLGAFLGHARGGLLSNVDLSHIPGVDDVVIQTLASSTAKLETLKLNGCLRIGDSALAIIAHAFPGLCQLYLDYTCVTAVGVKMALLGNSYSTENIDINHLNLLMLKYLSLSNCQHVLGSDVHHLARVCWWEENSTADTVSRPVSFQQQQQFAALSSFASFVPPIPPSIASRARQSTMSIVNSSRIRELWTTTSANRESIDMEPLLNLEIPEPHKNGNSSSNSGGSSPRFSVLKNFNRSNSSSPAFSSGHHHGSVAPRSHSFLLLRGSPGDRNSIFSFTSTLTGTVSGGGGGVGGRMTTGSDGIKLDPTLVVFVGSRNVDRIRDL</sequence>
<dbReference type="GO" id="GO:0019005">
    <property type="term" value="C:SCF ubiquitin ligase complex"/>
    <property type="evidence" value="ECO:0007669"/>
    <property type="project" value="TreeGrafter"/>
</dbReference>
<evidence type="ECO:0000313" key="2">
    <source>
        <dbReference type="EMBL" id="KAJ3137628.1"/>
    </source>
</evidence>
<accession>A0AAD5XGI1</accession>
<evidence type="ECO:0000313" key="3">
    <source>
        <dbReference type="Proteomes" id="UP001211907"/>
    </source>
</evidence>
<comment type="caution">
    <text evidence="2">The sequence shown here is derived from an EMBL/GenBank/DDBJ whole genome shotgun (WGS) entry which is preliminary data.</text>
</comment>
<organism evidence="2 3">
    <name type="scientific">Physocladia obscura</name>
    <dbReference type="NCBI Taxonomy" id="109957"/>
    <lineage>
        <taxon>Eukaryota</taxon>
        <taxon>Fungi</taxon>
        <taxon>Fungi incertae sedis</taxon>
        <taxon>Chytridiomycota</taxon>
        <taxon>Chytridiomycota incertae sedis</taxon>
        <taxon>Chytridiomycetes</taxon>
        <taxon>Chytridiales</taxon>
        <taxon>Chytriomycetaceae</taxon>
        <taxon>Physocladia</taxon>
    </lineage>
</organism>
<dbReference type="InterPro" id="IPR032675">
    <property type="entry name" value="LRR_dom_sf"/>
</dbReference>
<gene>
    <name evidence="2" type="ORF">HK100_000603</name>
</gene>
<keyword evidence="3" id="KW-1185">Reference proteome</keyword>